<feature type="transmembrane region" description="Helical" evidence="6">
    <location>
        <begin position="72"/>
        <end position="104"/>
    </location>
</feature>
<dbReference type="InterPro" id="IPR004895">
    <property type="entry name" value="Prenylated_rab_accept_PRA1"/>
</dbReference>
<keyword evidence="2 6" id="KW-0812">Transmembrane</keyword>
<dbReference type="RefSeq" id="XP_037197175.1">
    <property type="nucleotide sequence ID" value="XM_037330842.1"/>
</dbReference>
<dbReference type="Pfam" id="PF03208">
    <property type="entry name" value="PRA1"/>
    <property type="match status" value="1"/>
</dbReference>
<evidence type="ECO:0000256" key="5">
    <source>
        <dbReference type="SAM" id="MobiDB-lite"/>
    </source>
</evidence>
<evidence type="ECO:0000256" key="3">
    <source>
        <dbReference type="ARBA" id="ARBA00022989"/>
    </source>
</evidence>
<comment type="caution">
    <text evidence="7">The sequence shown here is derived from an EMBL/GenBank/DDBJ whole genome shotgun (WGS) entry which is preliminary data.</text>
</comment>
<keyword evidence="8" id="KW-1185">Reference proteome</keyword>
<feature type="compositionally biased region" description="Basic and acidic residues" evidence="5">
    <location>
        <begin position="240"/>
        <end position="263"/>
    </location>
</feature>
<comment type="subcellular location">
    <subcellularLocation>
        <location evidence="1">Membrane</location>
        <topology evidence="1">Multi-pass membrane protein</topology>
    </subcellularLocation>
</comment>
<gene>
    <name evidence="7" type="ORF">Bfra_000396</name>
</gene>
<sequence>MSRINIPFDLISSRFNLSDRFSGVRAQSLSTRFANLKPVNEFFDFKRLSKPANFGEVQSRVNYNLGHFASNYFALFIMLSIYSLLTNLLLLFDIILAVGGMWAIGKLEGQDLNLAGFQATSSQLYTGLLIVAVPLGIIASPFTTLLWLIGASGVSIIGHASFMDKPIDEAFSGEAGSRRRRQWEQDQGHWQQSRVEELDSEGDTDTQGVGLHLGAKRFASDPLHFTGIDISSNTRPRRGYSYDEAERSSESDSEYSDYHEGGDKQLALRGDNEEAIVQSALARIRRAQEKGRQDVKLTQEELDALERRRIRMQAAAAAKAAKKGSSGSGAEKKRRSDRKTVDIASLMDPKPASDPKKRKSKRKSGSSSHSAAAGPGIIVDGPDGPSYTPIGGYLPSDRGTSRSRSSARHGHSPPGRHNYSGPADISYTSIRRSPPQGYAATDRIPSDSSLRHRTSPRGEREVITIPDSSEDSDSSDELARGVQVFPEERERVVSRRPAPVIGSGSGSGRRKGKGR</sequence>
<feature type="compositionally biased region" description="Low complexity" evidence="5">
    <location>
        <begin position="365"/>
        <end position="385"/>
    </location>
</feature>
<organism evidence="7 8">
    <name type="scientific">Botrytis fragariae</name>
    <dbReference type="NCBI Taxonomy" id="1964551"/>
    <lineage>
        <taxon>Eukaryota</taxon>
        <taxon>Fungi</taxon>
        <taxon>Dikarya</taxon>
        <taxon>Ascomycota</taxon>
        <taxon>Pezizomycotina</taxon>
        <taxon>Leotiomycetes</taxon>
        <taxon>Helotiales</taxon>
        <taxon>Sclerotiniaceae</taxon>
        <taxon>Botrytis</taxon>
    </lineage>
</organism>
<evidence type="ECO:0000256" key="4">
    <source>
        <dbReference type="ARBA" id="ARBA00023136"/>
    </source>
</evidence>
<proteinExistence type="predicted"/>
<reference evidence="7 8" key="1">
    <citation type="journal article" date="2020" name="Phytopathology">
        <title>A high-quality genome resource of Botrytis fragariae, a new and rapidly spreading fungal pathogen causing strawberry gray mold in the U.S.A.</title>
        <authorList>
            <person name="Wu Y."/>
            <person name="Saski C.A."/>
            <person name="Schnabel G."/>
            <person name="Xiao S."/>
            <person name="Hu M."/>
        </authorList>
    </citation>
    <scope>NUCLEOTIDE SEQUENCE [LARGE SCALE GENOMIC DNA]</scope>
    <source>
        <strain evidence="7 8">BVB16</strain>
    </source>
</reference>
<feature type="compositionally biased region" description="Low complexity" evidence="5">
    <location>
        <begin position="314"/>
        <end position="329"/>
    </location>
</feature>
<dbReference type="PANTHER" id="PTHR19317:SF0">
    <property type="entry name" value="PRENYLATED RAB ACCEPTOR PROTEIN 1"/>
    <property type="match status" value="1"/>
</dbReference>
<evidence type="ECO:0000313" key="8">
    <source>
        <dbReference type="Proteomes" id="UP000531561"/>
    </source>
</evidence>
<feature type="transmembrane region" description="Helical" evidence="6">
    <location>
        <begin position="124"/>
        <end position="149"/>
    </location>
</feature>
<dbReference type="PANTHER" id="PTHR19317">
    <property type="entry name" value="PRENYLATED RAB ACCEPTOR 1-RELATED"/>
    <property type="match status" value="1"/>
</dbReference>
<feature type="region of interest" description="Disordered" evidence="5">
    <location>
        <begin position="175"/>
        <end position="206"/>
    </location>
</feature>
<evidence type="ECO:0000256" key="2">
    <source>
        <dbReference type="ARBA" id="ARBA00022692"/>
    </source>
</evidence>
<feature type="region of interest" description="Disordered" evidence="5">
    <location>
        <begin position="228"/>
        <end position="271"/>
    </location>
</feature>
<dbReference type="OrthoDB" id="63113at2759"/>
<feature type="region of interest" description="Disordered" evidence="5">
    <location>
        <begin position="314"/>
        <end position="515"/>
    </location>
</feature>
<dbReference type="GO" id="GO:0016020">
    <property type="term" value="C:membrane"/>
    <property type="evidence" value="ECO:0007669"/>
    <property type="project" value="UniProtKB-SubCell"/>
</dbReference>
<name>A0A8H6B301_9HELO</name>
<dbReference type="Proteomes" id="UP000531561">
    <property type="component" value="Unassembled WGS sequence"/>
</dbReference>
<evidence type="ECO:0000256" key="6">
    <source>
        <dbReference type="SAM" id="Phobius"/>
    </source>
</evidence>
<accession>A0A8H6B301</accession>
<protein>
    <submittedName>
        <fullName evidence="7">Putative copii vesicles protein</fullName>
    </submittedName>
</protein>
<keyword evidence="4 6" id="KW-0472">Membrane</keyword>
<dbReference type="AlphaFoldDB" id="A0A8H6B301"/>
<dbReference type="GeneID" id="59254534"/>
<dbReference type="EMBL" id="JABFCT010000002">
    <property type="protein sequence ID" value="KAF5878230.1"/>
    <property type="molecule type" value="Genomic_DNA"/>
</dbReference>
<evidence type="ECO:0000313" key="7">
    <source>
        <dbReference type="EMBL" id="KAF5878230.1"/>
    </source>
</evidence>
<evidence type="ECO:0000256" key="1">
    <source>
        <dbReference type="ARBA" id="ARBA00004141"/>
    </source>
</evidence>
<keyword evidence="3 6" id="KW-1133">Transmembrane helix</keyword>
<dbReference type="GO" id="GO:0005794">
    <property type="term" value="C:Golgi apparatus"/>
    <property type="evidence" value="ECO:0007669"/>
    <property type="project" value="TreeGrafter"/>
</dbReference>